<dbReference type="EMBL" id="JBJQOH010000002">
    <property type="protein sequence ID" value="KAL3696967.1"/>
    <property type="molecule type" value="Genomic_DNA"/>
</dbReference>
<dbReference type="AlphaFoldDB" id="A0ABD3I2H2"/>
<gene>
    <name evidence="2" type="ORF">R1sor_011043</name>
</gene>
<proteinExistence type="predicted"/>
<feature type="region of interest" description="Disordered" evidence="1">
    <location>
        <begin position="58"/>
        <end position="112"/>
    </location>
</feature>
<evidence type="ECO:0000256" key="1">
    <source>
        <dbReference type="SAM" id="MobiDB-lite"/>
    </source>
</evidence>
<feature type="compositionally biased region" description="Acidic residues" evidence="1">
    <location>
        <begin position="62"/>
        <end position="112"/>
    </location>
</feature>
<organism evidence="2 3">
    <name type="scientific">Riccia sorocarpa</name>
    <dbReference type="NCBI Taxonomy" id="122646"/>
    <lineage>
        <taxon>Eukaryota</taxon>
        <taxon>Viridiplantae</taxon>
        <taxon>Streptophyta</taxon>
        <taxon>Embryophyta</taxon>
        <taxon>Marchantiophyta</taxon>
        <taxon>Marchantiopsida</taxon>
        <taxon>Marchantiidae</taxon>
        <taxon>Marchantiales</taxon>
        <taxon>Ricciaceae</taxon>
        <taxon>Riccia</taxon>
    </lineage>
</organism>
<evidence type="ECO:0000313" key="3">
    <source>
        <dbReference type="Proteomes" id="UP001633002"/>
    </source>
</evidence>
<accession>A0ABD3I2H2</accession>
<keyword evidence="3" id="KW-1185">Reference proteome</keyword>
<reference evidence="2 3" key="1">
    <citation type="submission" date="2024-09" db="EMBL/GenBank/DDBJ databases">
        <title>Chromosome-scale assembly of Riccia sorocarpa.</title>
        <authorList>
            <person name="Paukszto L."/>
        </authorList>
    </citation>
    <scope>NUCLEOTIDE SEQUENCE [LARGE SCALE GENOMIC DNA]</scope>
    <source>
        <strain evidence="2">LP-2024</strain>
        <tissue evidence="2">Aerial parts of the thallus</tissue>
    </source>
</reference>
<evidence type="ECO:0000313" key="2">
    <source>
        <dbReference type="EMBL" id="KAL3696967.1"/>
    </source>
</evidence>
<name>A0ABD3I2H2_9MARC</name>
<comment type="caution">
    <text evidence="2">The sequence shown here is derived from an EMBL/GenBank/DDBJ whole genome shotgun (WGS) entry which is preliminary data.</text>
</comment>
<dbReference type="Proteomes" id="UP001633002">
    <property type="component" value="Unassembled WGS sequence"/>
</dbReference>
<protein>
    <submittedName>
        <fullName evidence="2">Uncharacterized protein</fullName>
    </submittedName>
</protein>
<sequence length="112" mass="12599">MILDIRKHFKNGNLLSESTIKAKLGAAGRNRRDYLHGVIKAYDAGDGDLEKLRKAMKYQLNAEDEHENSEGSEDEQENEEGDEDASEENEDKEADEAEADEPEGDEEDEISN</sequence>